<dbReference type="Gene3D" id="1.10.150.320">
    <property type="entry name" value="Photosystem II 12 kDa extrinsic protein"/>
    <property type="match status" value="1"/>
</dbReference>
<dbReference type="InterPro" id="IPR019554">
    <property type="entry name" value="Soluble_ligand-bd"/>
</dbReference>
<dbReference type="Proteomes" id="UP001228376">
    <property type="component" value="Unassembled WGS sequence"/>
</dbReference>
<evidence type="ECO:0000256" key="1">
    <source>
        <dbReference type="SAM" id="Phobius"/>
    </source>
</evidence>
<gene>
    <name evidence="3" type="ORF">P5G51_008980</name>
</gene>
<dbReference type="Pfam" id="PF10531">
    <property type="entry name" value="SLBB"/>
    <property type="match status" value="1"/>
</dbReference>
<dbReference type="NCBIfam" id="TIGR00426">
    <property type="entry name" value="competence protein ComEA helix-hairpin-helix repeat region"/>
    <property type="match status" value="1"/>
</dbReference>
<dbReference type="InterPro" id="IPR051675">
    <property type="entry name" value="Endo/Exo/Phosphatase_dom_1"/>
</dbReference>
<dbReference type="SUPFAM" id="SSF142984">
    <property type="entry name" value="Nqo1 middle domain-like"/>
    <property type="match status" value="1"/>
</dbReference>
<name>A0ABU5CGQ4_9BACI</name>
<dbReference type="InterPro" id="IPR003583">
    <property type="entry name" value="Hlx-hairpin-Hlx_DNA-bd_motif"/>
</dbReference>
<evidence type="ECO:0000313" key="4">
    <source>
        <dbReference type="Proteomes" id="UP001228376"/>
    </source>
</evidence>
<dbReference type="InterPro" id="IPR004509">
    <property type="entry name" value="Competence_ComEA_HhH"/>
</dbReference>
<accession>A0ABU5CGQ4</accession>
<comment type="caution">
    <text evidence="3">The sequence shown here is derived from an EMBL/GenBank/DDBJ whole genome shotgun (WGS) entry which is preliminary data.</text>
</comment>
<dbReference type="PANTHER" id="PTHR21180:SF32">
    <property type="entry name" value="ENDONUCLEASE_EXONUCLEASE_PHOSPHATASE FAMILY DOMAIN-CONTAINING PROTEIN 1"/>
    <property type="match status" value="1"/>
</dbReference>
<dbReference type="SMART" id="SM00278">
    <property type="entry name" value="HhH1"/>
    <property type="match status" value="2"/>
</dbReference>
<protein>
    <submittedName>
        <fullName evidence="3">Helix-hairpin-helix domain-containing protein</fullName>
    </submittedName>
</protein>
<feature type="domain" description="Helix-hairpin-helix DNA-binding motif class 1" evidence="2">
    <location>
        <begin position="179"/>
        <end position="198"/>
    </location>
</feature>
<keyword evidence="1" id="KW-0812">Transmembrane</keyword>
<reference evidence="3 4" key="1">
    <citation type="submission" date="2023-10" db="EMBL/GenBank/DDBJ databases">
        <title>179-bfca-hs.</title>
        <authorList>
            <person name="Miliotis G."/>
            <person name="Sengupta P."/>
            <person name="Hameed A."/>
            <person name="Chuvochina M."/>
            <person name="Mcdonagh F."/>
            <person name="Simpson A.C."/>
            <person name="Singh N.K."/>
            <person name="Rekha P.D."/>
            <person name="Raman K."/>
            <person name="Hugenholtz P."/>
            <person name="Venkateswaran K."/>
        </authorList>
    </citation>
    <scope>NUCLEOTIDE SEQUENCE [LARGE SCALE GENOMIC DNA]</scope>
    <source>
        <strain evidence="3 4">179-BFC-A-HS</strain>
    </source>
</reference>
<sequence length="202" mass="21929">MNIPLKKLALFIPVIVVVIIFVFLSQKKSQEFSIADVSAGDNLVQSTAGSDPQQKDQTTGTAIVDIKGAVKNPGVYEIDINARVNDVIDLAGGFKKDADESQINLAQKVQDEMIILVPNKQTVSGQTSNTAQGTNTTEAKLRLNQATQQEIEQLNGIGPSKAKAILEYRDEIGMFHTVEELLEVPGIGEKTLENIKDDIQVP</sequence>
<keyword evidence="1" id="KW-1133">Transmembrane helix</keyword>
<dbReference type="EMBL" id="JAROCA020000001">
    <property type="protein sequence ID" value="MDY0405514.1"/>
    <property type="molecule type" value="Genomic_DNA"/>
</dbReference>
<dbReference type="PANTHER" id="PTHR21180">
    <property type="entry name" value="ENDONUCLEASE/EXONUCLEASE/PHOSPHATASE FAMILY DOMAIN-CONTAINING PROTEIN 1"/>
    <property type="match status" value="1"/>
</dbReference>
<evidence type="ECO:0000313" key="3">
    <source>
        <dbReference type="EMBL" id="MDY0405514.1"/>
    </source>
</evidence>
<feature type="domain" description="Helix-hairpin-helix DNA-binding motif class 1" evidence="2">
    <location>
        <begin position="149"/>
        <end position="168"/>
    </location>
</feature>
<keyword evidence="1" id="KW-0472">Membrane</keyword>
<organism evidence="3 4">
    <name type="scientific">Tigheibacillus jepli</name>
    <dbReference type="NCBI Taxonomy" id="3035914"/>
    <lineage>
        <taxon>Bacteria</taxon>
        <taxon>Bacillati</taxon>
        <taxon>Bacillota</taxon>
        <taxon>Bacilli</taxon>
        <taxon>Bacillales</taxon>
        <taxon>Bacillaceae</taxon>
        <taxon>Tigheibacillus</taxon>
    </lineage>
</organism>
<feature type="transmembrane region" description="Helical" evidence="1">
    <location>
        <begin position="7"/>
        <end position="24"/>
    </location>
</feature>
<dbReference type="RefSeq" id="WP_306066237.1">
    <property type="nucleotide sequence ID" value="NZ_JAROCA020000001.1"/>
</dbReference>
<dbReference type="InterPro" id="IPR010994">
    <property type="entry name" value="RuvA_2-like"/>
</dbReference>
<dbReference type="SUPFAM" id="SSF47781">
    <property type="entry name" value="RuvA domain 2-like"/>
    <property type="match status" value="1"/>
</dbReference>
<evidence type="ECO:0000259" key="2">
    <source>
        <dbReference type="SMART" id="SM00278"/>
    </source>
</evidence>
<proteinExistence type="predicted"/>
<keyword evidence="4" id="KW-1185">Reference proteome</keyword>
<dbReference type="Pfam" id="PF12836">
    <property type="entry name" value="HHH_3"/>
    <property type="match status" value="1"/>
</dbReference>